<evidence type="ECO:0000256" key="12">
    <source>
        <dbReference type="ARBA" id="ARBA00049564"/>
    </source>
</evidence>
<comment type="subcellular location">
    <subcellularLocation>
        <location evidence="2">Mitochondrion</location>
    </subcellularLocation>
</comment>
<evidence type="ECO:0000256" key="8">
    <source>
        <dbReference type="ARBA" id="ARBA00022741"/>
    </source>
</evidence>
<evidence type="ECO:0000256" key="6">
    <source>
        <dbReference type="ARBA" id="ARBA00022679"/>
    </source>
</evidence>
<dbReference type="NCBIfam" id="NF001138">
    <property type="entry name" value="PRK00143.1"/>
    <property type="match status" value="1"/>
</dbReference>
<accession>A0A1D1VS95</accession>
<evidence type="ECO:0000256" key="10">
    <source>
        <dbReference type="ARBA" id="ARBA00022884"/>
    </source>
</evidence>
<dbReference type="EC" id="2.8.1.14" evidence="4"/>
<sequence>MSAIKRVVCGMSGGIDSCMSALYLKRQRFDVVGVFMRNWDVADEKGECQADKECADAAEICERLKIPFHDVSFVKEYWNHVFTPLIEDYQNGLTPNPDVLCNRHVKFSSFLEYAREKHGADAIATGHYAQSSFGPYLEQKVPDIVCKMYKGRDPIKDQTLFLSQISQEALQNTMFPVGGSFKHQIKSQAKQAGFKDIVKKRESTGICFIGKRDFGSFMKDYCPERPGRFIDVDSGKVVGRHNGVQFYTLGQRALIGGLAAPYFVAYKDSITRDILVALKHDNPAMYSDSFEVRDMYWISGIPTSPLGREYTSEMDVEFRFQHANPVVPATIIFSEDDPEKKNIRVRLRNRMFAMTPGQYAVFYMGAQCLGSGRITDSDTTSNLKQKFFPQNREADFQMPEEMQTAN</sequence>
<dbReference type="Gene3D" id="2.30.30.280">
    <property type="entry name" value="Adenine nucleotide alpha hydrolases-like domains"/>
    <property type="match status" value="1"/>
</dbReference>
<evidence type="ECO:0000256" key="1">
    <source>
        <dbReference type="ARBA" id="ARBA00003986"/>
    </source>
</evidence>
<dbReference type="FunFam" id="3.40.50.620:FF:000104">
    <property type="entry name" value="Mitochondrial tRNA-specific 2-thiouridylase 1"/>
    <property type="match status" value="1"/>
</dbReference>
<keyword evidence="8" id="KW-0547">Nucleotide-binding</keyword>
<dbReference type="GO" id="GO:0061708">
    <property type="term" value="F:tRNA-5-taurinomethyluridine 2-sulfurtransferase"/>
    <property type="evidence" value="ECO:0007669"/>
    <property type="project" value="UniProtKB-EC"/>
</dbReference>
<dbReference type="SUPFAM" id="SSF52402">
    <property type="entry name" value="Adenine nucleotide alpha hydrolases-like"/>
    <property type="match status" value="1"/>
</dbReference>
<proteinExistence type="inferred from homology"/>
<evidence type="ECO:0000256" key="2">
    <source>
        <dbReference type="ARBA" id="ARBA00004173"/>
    </source>
</evidence>
<name>A0A1D1VS95_RAMVA</name>
<comment type="catalytic activity">
    <reaction evidence="12">
        <text>5-taurinomethyluridine(34) in tRNA + S-sulfanyl-L-cysteinyl-[protein] + AH2 + ATP = 5-taurinomethyl-2-thiouridine(34) in tRNA + L-cysteinyl-[protein] + A + AMP + diphosphate + H(+)</text>
        <dbReference type="Rhea" id="RHEA:47040"/>
        <dbReference type="Rhea" id="RHEA-COMP:10131"/>
        <dbReference type="Rhea" id="RHEA-COMP:11726"/>
        <dbReference type="Rhea" id="RHEA-COMP:11732"/>
        <dbReference type="Rhea" id="RHEA-COMP:11733"/>
        <dbReference type="ChEBI" id="CHEBI:13193"/>
        <dbReference type="ChEBI" id="CHEBI:15378"/>
        <dbReference type="ChEBI" id="CHEBI:17499"/>
        <dbReference type="ChEBI" id="CHEBI:29950"/>
        <dbReference type="ChEBI" id="CHEBI:30616"/>
        <dbReference type="ChEBI" id="CHEBI:33019"/>
        <dbReference type="ChEBI" id="CHEBI:61963"/>
        <dbReference type="ChEBI" id="CHEBI:87171"/>
        <dbReference type="ChEBI" id="CHEBI:87172"/>
        <dbReference type="ChEBI" id="CHEBI:456215"/>
        <dbReference type="EC" id="2.8.1.14"/>
    </reaction>
</comment>
<reference evidence="15 16" key="1">
    <citation type="journal article" date="2016" name="Nat. Commun.">
        <title>Extremotolerant tardigrade genome and improved radiotolerance of human cultured cells by tardigrade-unique protein.</title>
        <authorList>
            <person name="Hashimoto T."/>
            <person name="Horikawa D.D."/>
            <person name="Saito Y."/>
            <person name="Kuwahara H."/>
            <person name="Kozuka-Hata H."/>
            <person name="Shin-I T."/>
            <person name="Minakuchi Y."/>
            <person name="Ohishi K."/>
            <person name="Motoyama A."/>
            <person name="Aizu T."/>
            <person name="Enomoto A."/>
            <person name="Kondo K."/>
            <person name="Tanaka S."/>
            <person name="Hara Y."/>
            <person name="Koshikawa S."/>
            <person name="Sagara H."/>
            <person name="Miura T."/>
            <person name="Yokobori S."/>
            <person name="Miyagawa K."/>
            <person name="Suzuki Y."/>
            <person name="Kubo T."/>
            <person name="Oyama M."/>
            <person name="Kohara Y."/>
            <person name="Fujiyama A."/>
            <person name="Arakawa K."/>
            <person name="Katayama T."/>
            <person name="Toyoda A."/>
            <person name="Kunieda T."/>
        </authorList>
    </citation>
    <scope>NUCLEOTIDE SEQUENCE [LARGE SCALE GENOMIC DNA]</scope>
    <source>
        <strain evidence="15 16">YOKOZUNA-1</strain>
    </source>
</reference>
<dbReference type="CDD" id="cd01998">
    <property type="entry name" value="MnmA_TRMU-like"/>
    <property type="match status" value="1"/>
</dbReference>
<dbReference type="InterPro" id="IPR046884">
    <property type="entry name" value="MnmA-like_central"/>
</dbReference>
<evidence type="ECO:0000256" key="3">
    <source>
        <dbReference type="ARBA" id="ARBA00006191"/>
    </source>
</evidence>
<organism evidence="15 16">
    <name type="scientific">Ramazzottius varieornatus</name>
    <name type="common">Water bear</name>
    <name type="synonym">Tardigrade</name>
    <dbReference type="NCBI Taxonomy" id="947166"/>
    <lineage>
        <taxon>Eukaryota</taxon>
        <taxon>Metazoa</taxon>
        <taxon>Ecdysozoa</taxon>
        <taxon>Tardigrada</taxon>
        <taxon>Eutardigrada</taxon>
        <taxon>Parachela</taxon>
        <taxon>Hypsibioidea</taxon>
        <taxon>Ramazzottiidae</taxon>
        <taxon>Ramazzottius</taxon>
    </lineage>
</organism>
<dbReference type="PANTHER" id="PTHR11933">
    <property type="entry name" value="TRNA 5-METHYLAMINOMETHYL-2-THIOURIDYLATE -METHYLTRANSFERASE"/>
    <property type="match status" value="1"/>
</dbReference>
<evidence type="ECO:0000256" key="9">
    <source>
        <dbReference type="ARBA" id="ARBA00022840"/>
    </source>
</evidence>
<dbReference type="NCBIfam" id="TIGR00420">
    <property type="entry name" value="trmU"/>
    <property type="match status" value="1"/>
</dbReference>
<keyword evidence="9" id="KW-0067">ATP-binding</keyword>
<gene>
    <name evidence="15" type="primary">RvY_13149-1</name>
    <name evidence="15" type="synonym">RvY_13149.1</name>
    <name evidence="15" type="ORF">RvY_13149</name>
</gene>
<dbReference type="STRING" id="947166.A0A1D1VS95"/>
<dbReference type="Pfam" id="PF20258">
    <property type="entry name" value="tRNA_Me_trans_C"/>
    <property type="match status" value="1"/>
</dbReference>
<dbReference type="HAMAP" id="MF_00144">
    <property type="entry name" value="tRNA_thiouridyl_MnmA"/>
    <property type="match status" value="1"/>
</dbReference>
<evidence type="ECO:0000313" key="15">
    <source>
        <dbReference type="EMBL" id="GAV02608.1"/>
    </source>
</evidence>
<dbReference type="Gene3D" id="3.40.50.620">
    <property type="entry name" value="HUPs"/>
    <property type="match status" value="1"/>
</dbReference>
<dbReference type="GO" id="GO:0002143">
    <property type="term" value="P:tRNA wobble position uridine thiolation"/>
    <property type="evidence" value="ECO:0007669"/>
    <property type="project" value="TreeGrafter"/>
</dbReference>
<protein>
    <recommendedName>
        <fullName evidence="4">tRNA-5-taurinomethyluridine 2-sulfurtransferase</fullName>
        <ecNumber evidence="4">2.8.1.14</ecNumber>
    </recommendedName>
</protein>
<keyword evidence="5" id="KW-0820">tRNA-binding</keyword>
<evidence type="ECO:0000259" key="13">
    <source>
        <dbReference type="Pfam" id="PF20258"/>
    </source>
</evidence>
<dbReference type="EMBL" id="BDGG01000008">
    <property type="protein sequence ID" value="GAV02608.1"/>
    <property type="molecule type" value="Genomic_DNA"/>
</dbReference>
<evidence type="ECO:0000313" key="16">
    <source>
        <dbReference type="Proteomes" id="UP000186922"/>
    </source>
</evidence>
<evidence type="ECO:0000256" key="7">
    <source>
        <dbReference type="ARBA" id="ARBA00022694"/>
    </source>
</evidence>
<dbReference type="Pfam" id="PF03054">
    <property type="entry name" value="tRNA_Me_trans"/>
    <property type="match status" value="1"/>
</dbReference>
<dbReference type="Pfam" id="PF20259">
    <property type="entry name" value="tRNA_Me_trans_M"/>
    <property type="match status" value="1"/>
</dbReference>
<comment type="similarity">
    <text evidence="3">Belongs to the MnmA/TRMU family.</text>
</comment>
<dbReference type="InterPro" id="IPR046885">
    <property type="entry name" value="MnmA-like_C"/>
</dbReference>
<evidence type="ECO:0000256" key="5">
    <source>
        <dbReference type="ARBA" id="ARBA00022555"/>
    </source>
</evidence>
<dbReference type="GO" id="GO:0000049">
    <property type="term" value="F:tRNA binding"/>
    <property type="evidence" value="ECO:0007669"/>
    <property type="project" value="UniProtKB-KW"/>
</dbReference>
<keyword evidence="7" id="KW-0819">tRNA processing</keyword>
<evidence type="ECO:0000256" key="4">
    <source>
        <dbReference type="ARBA" id="ARBA00011953"/>
    </source>
</evidence>
<evidence type="ECO:0000259" key="14">
    <source>
        <dbReference type="Pfam" id="PF20259"/>
    </source>
</evidence>
<keyword evidence="10" id="KW-0694">RNA-binding</keyword>
<keyword evidence="11" id="KW-1015">Disulfide bond</keyword>
<dbReference type="AlphaFoldDB" id="A0A1D1VS95"/>
<dbReference type="InterPro" id="IPR014729">
    <property type="entry name" value="Rossmann-like_a/b/a_fold"/>
</dbReference>
<dbReference type="InterPro" id="IPR023382">
    <property type="entry name" value="MnmA-like_central_sf"/>
</dbReference>
<comment type="function">
    <text evidence="1">Catalyzes the 2-thiolation of uridine at the wobble position (U34) of mitochondrial tRNA(Lys), tRNA(Glu) and tRNA(Gln). Required for the formation of 5-taurinomethyl-2-thiouridine (tm5s2U) of mitochondrial tRNA(Lys), tRNA(Glu), and tRNA(Gln) at the wobble position. ATP is required to activate the C2 atom of the wobble base.</text>
</comment>
<feature type="domain" description="tRNA-specific 2-thiouridylase MnmA-like C-terminal" evidence="13">
    <location>
        <begin position="288"/>
        <end position="374"/>
    </location>
</feature>
<keyword evidence="6" id="KW-0808">Transferase</keyword>
<evidence type="ECO:0000256" key="11">
    <source>
        <dbReference type="ARBA" id="ARBA00023157"/>
    </source>
</evidence>
<dbReference type="GO" id="GO:0005524">
    <property type="term" value="F:ATP binding"/>
    <property type="evidence" value="ECO:0007669"/>
    <property type="project" value="UniProtKB-KW"/>
</dbReference>
<dbReference type="PANTHER" id="PTHR11933:SF5">
    <property type="entry name" value="MITOCHONDRIAL TRNA-SPECIFIC 2-THIOURIDYLASE 1"/>
    <property type="match status" value="1"/>
</dbReference>
<keyword evidence="16" id="KW-1185">Reference proteome</keyword>
<feature type="domain" description="tRNA-specific 2-thiouridylase MnmA-like central" evidence="14">
    <location>
        <begin position="216"/>
        <end position="277"/>
    </location>
</feature>
<dbReference type="InterPro" id="IPR004506">
    <property type="entry name" value="MnmA-like"/>
</dbReference>
<dbReference type="Gene3D" id="2.40.30.10">
    <property type="entry name" value="Translation factors"/>
    <property type="match status" value="1"/>
</dbReference>
<dbReference type="OrthoDB" id="3685at2759"/>
<comment type="caution">
    <text evidence="15">The sequence shown here is derived from an EMBL/GenBank/DDBJ whole genome shotgun (WGS) entry which is preliminary data.</text>
</comment>
<dbReference type="GO" id="GO:0005739">
    <property type="term" value="C:mitochondrion"/>
    <property type="evidence" value="ECO:0007669"/>
    <property type="project" value="UniProtKB-SubCell"/>
</dbReference>
<dbReference type="FunFam" id="2.30.30.280:FF:000001">
    <property type="entry name" value="tRNA-specific 2-thiouridylase MnmA"/>
    <property type="match status" value="1"/>
</dbReference>
<dbReference type="Proteomes" id="UP000186922">
    <property type="component" value="Unassembled WGS sequence"/>
</dbReference>